<evidence type="ECO:0000313" key="1">
    <source>
        <dbReference type="EMBL" id="SMP37163.1"/>
    </source>
</evidence>
<gene>
    <name evidence="1" type="ORF">SAMN06265374_4515</name>
</gene>
<evidence type="ECO:0000313" key="2">
    <source>
        <dbReference type="Proteomes" id="UP001157914"/>
    </source>
</evidence>
<dbReference type="PANTHER" id="PTHR43377:SF1">
    <property type="entry name" value="BILIVERDIN REDUCTASE A"/>
    <property type="match status" value="1"/>
</dbReference>
<dbReference type="Proteomes" id="UP001157914">
    <property type="component" value="Unassembled WGS sequence"/>
</dbReference>
<name>A0ABY1PMG0_9HYPH</name>
<dbReference type="Gene3D" id="3.40.50.720">
    <property type="entry name" value="NAD(P)-binding Rossmann-like Domain"/>
    <property type="match status" value="1"/>
</dbReference>
<sequence>MSRRVLVVGQGSIGKRHARILQELGCSVAVVTGRTDLTEYPIYKSVRSAVAVFNPEYCVIASITSLHHKHLEELQKAGFTNTALVEKPIFDHLPVVETNYVFDIFVGYNLRFHPLTFRLKQELEGRHVYAAHVLTGQHLSTWRSERDHLRTYSAHSKQGGGVIRDLSHEYDLAAHLFGELALLSGVGRRVSSVTIDSEDVAAAIFSGQSCPIISVSTNYLDRTDRRCWVVITEDATFEADYVSGTFSTNGNIENLVVERDQSYRDMHRAAIGDKAGLCRLADGTALLALLEQFRLT</sequence>
<proteinExistence type="predicted"/>
<dbReference type="EMBL" id="FXTT01000009">
    <property type="protein sequence ID" value="SMP37163.1"/>
    <property type="molecule type" value="Genomic_DNA"/>
</dbReference>
<dbReference type="Gene3D" id="3.30.360.10">
    <property type="entry name" value="Dihydrodipicolinate Reductase, domain 2"/>
    <property type="match status" value="1"/>
</dbReference>
<organism evidence="1 2">
    <name type="scientific">Roseibium denhamense</name>
    <dbReference type="NCBI Taxonomy" id="76305"/>
    <lineage>
        <taxon>Bacteria</taxon>
        <taxon>Pseudomonadati</taxon>
        <taxon>Pseudomonadota</taxon>
        <taxon>Alphaproteobacteria</taxon>
        <taxon>Hyphomicrobiales</taxon>
        <taxon>Stappiaceae</taxon>
        <taxon>Roseibium</taxon>
    </lineage>
</organism>
<comment type="caution">
    <text evidence="1">The sequence shown here is derived from an EMBL/GenBank/DDBJ whole genome shotgun (WGS) entry which is preliminary data.</text>
</comment>
<dbReference type="InterPro" id="IPR036291">
    <property type="entry name" value="NAD(P)-bd_dom_sf"/>
</dbReference>
<accession>A0ABY1PMG0</accession>
<reference evidence="1 2" key="1">
    <citation type="submission" date="2017-05" db="EMBL/GenBank/DDBJ databases">
        <authorList>
            <person name="Varghese N."/>
            <person name="Submissions S."/>
        </authorList>
    </citation>
    <scope>NUCLEOTIDE SEQUENCE [LARGE SCALE GENOMIC DNA]</scope>
    <source>
        <strain evidence="1 2">DSM 15949</strain>
    </source>
</reference>
<keyword evidence="2" id="KW-1185">Reference proteome</keyword>
<protein>
    <submittedName>
        <fullName evidence="1">Predicted dehydrogenase</fullName>
    </submittedName>
</protein>
<dbReference type="InterPro" id="IPR051450">
    <property type="entry name" value="Gfo/Idh/MocA_Oxidoreductases"/>
</dbReference>
<dbReference type="PANTHER" id="PTHR43377">
    <property type="entry name" value="BILIVERDIN REDUCTASE A"/>
    <property type="match status" value="1"/>
</dbReference>
<dbReference type="SUPFAM" id="SSF55347">
    <property type="entry name" value="Glyceraldehyde-3-phosphate dehydrogenase-like, C-terminal domain"/>
    <property type="match status" value="1"/>
</dbReference>
<dbReference type="SUPFAM" id="SSF51735">
    <property type="entry name" value="NAD(P)-binding Rossmann-fold domains"/>
    <property type="match status" value="1"/>
</dbReference>